<evidence type="ECO:0000256" key="1">
    <source>
        <dbReference type="SAM" id="SignalP"/>
    </source>
</evidence>
<dbReference type="Gene3D" id="1.20.120.1620">
    <property type="match status" value="1"/>
</dbReference>
<dbReference type="InterPro" id="IPR038314">
    <property type="entry name" value="T6SS_sf"/>
</dbReference>
<proteinExistence type="predicted"/>
<dbReference type="EMBL" id="PQGD01000016">
    <property type="protein sequence ID" value="POP45781.1"/>
    <property type="molecule type" value="Genomic_DNA"/>
</dbReference>
<dbReference type="AlphaFoldDB" id="A0A2P5GLE2"/>
<name>A0A2P5GLE2_9ENTR</name>
<reference evidence="4 5" key="1">
    <citation type="submission" date="2018-01" db="EMBL/GenBank/DDBJ databases">
        <title>Superficieibacter electus gen. nov., sp. nov., an extended-spectrum beta-lactamase possessing member of the Enterobacteriaceae family, isolated from intensive care unit surfaces.</title>
        <authorList>
            <person name="Potter R.F."/>
            <person name="D'Souza A.W."/>
        </authorList>
    </citation>
    <scope>NUCLEOTIDE SEQUENCE [LARGE SCALE GENOMIC DNA]</scope>
    <source>
        <strain evidence="3 5">BP-1</strain>
        <strain evidence="2 4">BP-2</strain>
    </source>
</reference>
<organism evidence="3 5">
    <name type="scientific">Superficieibacter electus</name>
    <dbReference type="NCBI Taxonomy" id="2022662"/>
    <lineage>
        <taxon>Bacteria</taxon>
        <taxon>Pseudomonadati</taxon>
        <taxon>Pseudomonadota</taxon>
        <taxon>Gammaproteobacteria</taxon>
        <taxon>Enterobacterales</taxon>
        <taxon>Enterobacteriaceae</taxon>
        <taxon>Superficieibacter</taxon>
    </lineage>
</organism>
<feature type="chain" id="PRO_5015165363" evidence="1">
    <location>
        <begin position="21"/>
        <end position="129"/>
    </location>
</feature>
<evidence type="ECO:0000313" key="4">
    <source>
        <dbReference type="Proteomes" id="UP000237073"/>
    </source>
</evidence>
<dbReference type="RefSeq" id="WP_103677613.1">
    <property type="nucleotide sequence ID" value="NZ_PQGD01000016.1"/>
</dbReference>
<accession>A0A2P5GLE2</accession>
<sequence>MRTKTMLLSVLVAMCFSVQAKPKGITVQDVKHLALRQCLVDNYRDLTPTDTLAAPSRDASFMVESYALANAGVWDAFVKFVAKETKDYDKLTMSLHPDHAATANNVLAQCMAFYESDKLDSYVRKTVMK</sequence>
<evidence type="ECO:0000313" key="3">
    <source>
        <dbReference type="EMBL" id="POP45781.1"/>
    </source>
</evidence>
<protein>
    <submittedName>
        <fullName evidence="3">Uncharacterized protein</fullName>
    </submittedName>
</protein>
<gene>
    <name evidence="3" type="ORF">CHU32_19260</name>
    <name evidence="2" type="ORF">CHU33_18885</name>
</gene>
<evidence type="ECO:0000313" key="2">
    <source>
        <dbReference type="EMBL" id="POP42705.1"/>
    </source>
</evidence>
<keyword evidence="4" id="KW-1185">Reference proteome</keyword>
<keyword evidence="1" id="KW-0732">Signal</keyword>
<dbReference type="Proteomes" id="UP000247005">
    <property type="component" value="Unassembled WGS sequence"/>
</dbReference>
<dbReference type="EMBL" id="PQGE01000018">
    <property type="protein sequence ID" value="POP42705.1"/>
    <property type="molecule type" value="Genomic_DNA"/>
</dbReference>
<feature type="signal peptide" evidence="1">
    <location>
        <begin position="1"/>
        <end position="20"/>
    </location>
</feature>
<comment type="caution">
    <text evidence="3">The sequence shown here is derived from an EMBL/GenBank/DDBJ whole genome shotgun (WGS) entry which is preliminary data.</text>
</comment>
<dbReference type="OrthoDB" id="6630162at2"/>
<dbReference type="Proteomes" id="UP000237073">
    <property type="component" value="Unassembled WGS sequence"/>
</dbReference>
<evidence type="ECO:0000313" key="5">
    <source>
        <dbReference type="Proteomes" id="UP000247005"/>
    </source>
</evidence>